<sequence>MDDIRDVLIIGGGHAGMSAALTTYRALLKTVIFDTQRPRNRWNTQIRLTATWDAKPLSVNRMASRDELAKTGFVEFVDTAIHSISKTDDGLFRASDAAGRTWLGRKVLLAMGCSTSFPQIPGYENQFAKRIYPCMFQFGFEERGAQSAGLLAVDGLASASMAAALADDGHRFSHNFTIYTNGDATLASDLGETVTAYGIKVDDRKIRELHADEGGKGIVIDFSDGSSETEAFLVHRPTTVNDSPLIRQLGLDMTPTGDIATSMPFCQTSMPGVFAAGDCASMAKIIPQAMAMGAYAGCGIARELPRRVTGNPCT</sequence>
<comment type="caution">
    <text evidence="5">The sequence shown here is derived from an EMBL/GenBank/DDBJ whole genome shotgun (WGS) entry which is preliminary data.</text>
</comment>
<dbReference type="Proteomes" id="UP000293360">
    <property type="component" value="Unassembled WGS sequence"/>
</dbReference>
<protein>
    <recommendedName>
        <fullName evidence="4">FAD/NAD(P)-binding domain-containing protein</fullName>
    </recommendedName>
</protein>
<dbReference type="GO" id="GO:0016491">
    <property type="term" value="F:oxidoreductase activity"/>
    <property type="evidence" value="ECO:0007669"/>
    <property type="project" value="UniProtKB-KW"/>
</dbReference>
<keyword evidence="2" id="KW-0285">Flavoprotein</keyword>
<name>A0A4Q4TCV9_9PEZI</name>
<feature type="domain" description="FAD/NAD(P)-binding" evidence="4">
    <location>
        <begin position="6"/>
        <end position="293"/>
    </location>
</feature>
<evidence type="ECO:0000313" key="5">
    <source>
        <dbReference type="EMBL" id="RYP04566.1"/>
    </source>
</evidence>
<dbReference type="EMBL" id="QJNU01000205">
    <property type="protein sequence ID" value="RYP04566.1"/>
    <property type="molecule type" value="Genomic_DNA"/>
</dbReference>
<dbReference type="Pfam" id="PF07992">
    <property type="entry name" value="Pyr_redox_2"/>
    <property type="match status" value="1"/>
</dbReference>
<gene>
    <name evidence="5" type="ORF">DL764_004374</name>
</gene>
<dbReference type="AlphaFoldDB" id="A0A4Q4TCV9"/>
<evidence type="ECO:0000259" key="4">
    <source>
        <dbReference type="Pfam" id="PF07992"/>
    </source>
</evidence>
<reference evidence="5 6" key="1">
    <citation type="submission" date="2018-06" db="EMBL/GenBank/DDBJ databases">
        <title>Complete Genomes of Monosporascus.</title>
        <authorList>
            <person name="Robinson A.J."/>
            <person name="Natvig D.O."/>
        </authorList>
    </citation>
    <scope>NUCLEOTIDE SEQUENCE [LARGE SCALE GENOMIC DNA]</scope>
    <source>
        <strain evidence="5 6">CBS 110550</strain>
    </source>
</reference>
<evidence type="ECO:0000256" key="2">
    <source>
        <dbReference type="ARBA" id="ARBA00022630"/>
    </source>
</evidence>
<dbReference type="PRINTS" id="PR00469">
    <property type="entry name" value="PNDRDTASEII"/>
</dbReference>
<accession>A0A4Q4TCV9</accession>
<dbReference type="InterPro" id="IPR036188">
    <property type="entry name" value="FAD/NAD-bd_sf"/>
</dbReference>
<dbReference type="PRINTS" id="PR00368">
    <property type="entry name" value="FADPNR"/>
</dbReference>
<dbReference type="OrthoDB" id="10260355at2759"/>
<evidence type="ECO:0000256" key="3">
    <source>
        <dbReference type="ARBA" id="ARBA00023002"/>
    </source>
</evidence>
<keyword evidence="3" id="KW-0560">Oxidoreductase</keyword>
<evidence type="ECO:0000256" key="1">
    <source>
        <dbReference type="ARBA" id="ARBA00009333"/>
    </source>
</evidence>
<dbReference type="InterPro" id="IPR023753">
    <property type="entry name" value="FAD/NAD-binding_dom"/>
</dbReference>
<comment type="similarity">
    <text evidence="1">Belongs to the class-II pyridine nucleotide-disulfide oxidoreductase family.</text>
</comment>
<dbReference type="InterPro" id="IPR050097">
    <property type="entry name" value="Ferredoxin-NADP_redctase_2"/>
</dbReference>
<dbReference type="Gene3D" id="3.50.50.60">
    <property type="entry name" value="FAD/NAD(P)-binding domain"/>
    <property type="match status" value="2"/>
</dbReference>
<organism evidence="5 6">
    <name type="scientific">Monosporascus ibericus</name>
    <dbReference type="NCBI Taxonomy" id="155417"/>
    <lineage>
        <taxon>Eukaryota</taxon>
        <taxon>Fungi</taxon>
        <taxon>Dikarya</taxon>
        <taxon>Ascomycota</taxon>
        <taxon>Pezizomycotina</taxon>
        <taxon>Sordariomycetes</taxon>
        <taxon>Xylariomycetidae</taxon>
        <taxon>Xylariales</taxon>
        <taxon>Xylariales incertae sedis</taxon>
        <taxon>Monosporascus</taxon>
    </lineage>
</organism>
<dbReference type="GO" id="GO:0097237">
    <property type="term" value="P:cellular response to toxic substance"/>
    <property type="evidence" value="ECO:0007669"/>
    <property type="project" value="UniProtKB-ARBA"/>
</dbReference>
<proteinExistence type="inferred from homology"/>
<dbReference type="PANTHER" id="PTHR48105">
    <property type="entry name" value="THIOREDOXIN REDUCTASE 1-RELATED-RELATED"/>
    <property type="match status" value="1"/>
</dbReference>
<keyword evidence="6" id="KW-1185">Reference proteome</keyword>
<dbReference type="SUPFAM" id="SSF51905">
    <property type="entry name" value="FAD/NAD(P)-binding domain"/>
    <property type="match status" value="1"/>
</dbReference>
<evidence type="ECO:0000313" key="6">
    <source>
        <dbReference type="Proteomes" id="UP000293360"/>
    </source>
</evidence>
<dbReference type="STRING" id="155417.A0A4Q4TCV9"/>